<dbReference type="NCBIfam" id="TIGR01865">
    <property type="entry name" value="cas_Csn1"/>
    <property type="match status" value="1"/>
</dbReference>
<dbReference type="GO" id="GO:0051607">
    <property type="term" value="P:defense response to virus"/>
    <property type="evidence" value="ECO:0007669"/>
    <property type="project" value="UniProtKB-UniRule"/>
</dbReference>
<evidence type="ECO:0000256" key="2">
    <source>
        <dbReference type="ARBA" id="ARBA00022722"/>
    </source>
</evidence>
<feature type="active site" description="Proton acceptor for HNH nuclease domain" evidence="12">
    <location>
        <position position="757"/>
    </location>
</feature>
<evidence type="ECO:0000256" key="5">
    <source>
        <dbReference type="ARBA" id="ARBA00022801"/>
    </source>
</evidence>
<keyword evidence="2 12" id="KW-0540">Nuclease</keyword>
<dbReference type="InterPro" id="IPR003615">
    <property type="entry name" value="HNH_nuc"/>
</dbReference>
<dbReference type="Gene3D" id="3.30.420.10">
    <property type="entry name" value="Ribonuclease H-like superfamily/Ribonuclease H"/>
    <property type="match status" value="4"/>
</dbReference>
<feature type="domain" description="HNH Cas9-type" evidence="14">
    <location>
        <begin position="679"/>
        <end position="841"/>
    </location>
</feature>
<dbReference type="GO" id="GO:0046872">
    <property type="term" value="F:metal ion binding"/>
    <property type="evidence" value="ECO:0007669"/>
    <property type="project" value="UniProtKB-UniRule"/>
</dbReference>
<comment type="domain">
    <text evidence="12">Has 2 endonuclease domains. The discontinuous RuvC-like domain cleaves the target DNA noncomplementary to crRNA while the HNH nuclease domain cleaves the target DNA complementary to crRNA.</text>
</comment>
<comment type="similarity">
    <text evidence="12">Belongs to the CRISPR-associated Cas9 family.</text>
</comment>
<protein>
    <recommendedName>
        <fullName evidence="12">CRISPR-associated endonuclease Cas9</fullName>
        <ecNumber evidence="12">3.1.-.-</ecNumber>
    </recommendedName>
</protein>
<evidence type="ECO:0000256" key="8">
    <source>
        <dbReference type="ARBA" id="ARBA00023118"/>
    </source>
</evidence>
<comment type="subunit">
    <text evidence="11 12">Monomer. Binds crRNA and tracrRNA.</text>
</comment>
<feature type="active site" description="For RuvC-like nuclease domain" evidence="12">
    <location>
        <position position="9"/>
    </location>
</feature>
<dbReference type="HAMAP" id="MF_01480">
    <property type="entry name" value="Cas9"/>
    <property type="match status" value="1"/>
</dbReference>
<dbReference type="InterPro" id="IPR036397">
    <property type="entry name" value="RNaseH_sf"/>
</dbReference>
<proteinExistence type="inferred from homology"/>
<accession>A0A6C2ULG3</accession>
<keyword evidence="7 12" id="KW-0694">RNA-binding</keyword>
<keyword evidence="8 12" id="KW-0051">Antiviral defense</keyword>
<dbReference type="InterPro" id="IPR041383">
    <property type="entry name" value="RuvC_III"/>
</dbReference>
<dbReference type="PROSITE" id="PS51749">
    <property type="entry name" value="HNH_CAS9"/>
    <property type="match status" value="1"/>
</dbReference>
<dbReference type="Pfam" id="PF13395">
    <property type="entry name" value="HNH_4"/>
    <property type="match status" value="1"/>
</dbReference>
<comment type="caution">
    <text evidence="12">Lacks conserved residue(s) required for the propagation of feature annotation.</text>
</comment>
<comment type="function">
    <text evidence="12">CRISPR (clustered regularly interspaced short palindromic repeat) is an adaptive immune system that provides protection against mobile genetic elements (viruses, transposable elements and conjugative plasmids). CRISPR clusters contain spacers, sequences complementary to antecedent mobile elements, and target invading nucleic acids. CRISPR clusters are transcribed and processed into CRISPR RNA (crRNA). In type II CRISPR systems correct processing of pre-crRNA requires a trans-encoded small RNA (tracrRNA), endogenous ribonuclease 3 (rnc) and this protein. The tracrRNA serves as a guide for ribonuclease 3-aided processing of pre-crRNA. Subsequently Cas9/crRNA/tracrRNA endonucleolytically cleaves linear or circular dsDNA target complementary to the spacer; Cas9 is inactive in the absence of the 2 guide RNAs (gRNA). Cas9 recognizes the protospacer adjacent motif (PAM) in the CRISPR repeat sequences to help distinguish self versus nonself, as targets within the bacterial CRISPR locus do not have PAMs. PAM recognition is also required for catalytic activity.</text>
</comment>
<evidence type="ECO:0000313" key="16">
    <source>
        <dbReference type="Proteomes" id="UP000346198"/>
    </source>
</evidence>
<gene>
    <name evidence="12 15" type="primary">cas9</name>
    <name evidence="15" type="ORF">SCARR_02810</name>
</gene>
<dbReference type="EC" id="3.1.-.-" evidence="12"/>
<dbReference type="Pfam" id="PF18541">
    <property type="entry name" value="RuvC_III"/>
    <property type="match status" value="2"/>
</dbReference>
<keyword evidence="4 12" id="KW-0255">Endonuclease</keyword>
<evidence type="ECO:0000256" key="13">
    <source>
        <dbReference type="SAM" id="MobiDB-lite"/>
    </source>
</evidence>
<keyword evidence="10" id="KW-0464">Manganese</keyword>
<organism evidence="15 16">
    <name type="scientific">Pontiella sulfatireligans</name>
    <dbReference type="NCBI Taxonomy" id="2750658"/>
    <lineage>
        <taxon>Bacteria</taxon>
        <taxon>Pseudomonadati</taxon>
        <taxon>Kiritimatiellota</taxon>
        <taxon>Kiritimatiellia</taxon>
        <taxon>Kiritimatiellales</taxon>
        <taxon>Pontiellaceae</taxon>
        <taxon>Pontiella</taxon>
    </lineage>
</organism>
<dbReference type="InterPro" id="IPR028629">
    <property type="entry name" value="Cas9"/>
</dbReference>
<evidence type="ECO:0000256" key="9">
    <source>
        <dbReference type="ARBA" id="ARBA00023125"/>
    </source>
</evidence>
<keyword evidence="3" id="KW-0479">Metal-binding</keyword>
<keyword evidence="6" id="KW-0460">Magnesium</keyword>
<evidence type="ECO:0000259" key="14">
    <source>
        <dbReference type="PROSITE" id="PS51749"/>
    </source>
</evidence>
<dbReference type="GO" id="GO:0016787">
    <property type="term" value="F:hydrolase activity"/>
    <property type="evidence" value="ECO:0007669"/>
    <property type="project" value="UniProtKB-KW"/>
</dbReference>
<evidence type="ECO:0000256" key="4">
    <source>
        <dbReference type="ARBA" id="ARBA00022759"/>
    </source>
</evidence>
<keyword evidence="16" id="KW-1185">Reference proteome</keyword>
<keyword evidence="9 12" id="KW-0238">DNA-binding</keyword>
<dbReference type="GO" id="GO:0003677">
    <property type="term" value="F:DNA binding"/>
    <property type="evidence" value="ECO:0007669"/>
    <property type="project" value="UniProtKB-UniRule"/>
</dbReference>
<evidence type="ECO:0000256" key="11">
    <source>
        <dbReference type="ARBA" id="ARBA00046380"/>
    </source>
</evidence>
<evidence type="ECO:0000256" key="10">
    <source>
        <dbReference type="ARBA" id="ARBA00023211"/>
    </source>
</evidence>
<dbReference type="GO" id="GO:0003723">
    <property type="term" value="F:RNA binding"/>
    <property type="evidence" value="ECO:0007669"/>
    <property type="project" value="UniProtKB-UniRule"/>
</dbReference>
<sequence>MSKRILGLDLGTNSIGWAVIDEVQEKIVDAGVRIFPEGVVSKTIGSGDKEETKNATRRKNRQTRRQFYRKRMRKAKLLEVLIEQGMCPLSLKELDLWRRWDKEKKSQGRKFPASDEFMKWIRLSPYELRARAVAGTVSAHELGRVFYHMIQRRGFLSSRKGEAKDSETLFEKGKPGVLPINTTVSEMAKTGSQSFGQYLNAVVPKTGKPYAKSCDSEGNEIRARGRYATRQMYIEEFEQIWKAQADKLGLDGRTVVYRKVRKLQGGEDSARNQKKAEKLRKKFGADRVCFERKGKHTFLVSTQDMPFKELLAGKIWEEDGRLKFKSNESVLFWQRDLRSQKGTLGNCTFEDGLPVIQLDGTVRRGKDGKPVTYSKKPCPVSHPAFELFRAHQFINNIKYGNGQRLTREQRATVLELMNSKDRDFDFKEVVKKLELFSEQFNYEKDFKVPANSTICKLSKLDKGKEWQSVLEEHLPEIWHCFYTYTDSDMLCEKIARTYGVRLDLGKVDKVRFKDDYSRVSLKAIGNILPFLKKGLFYSTSVILGGVKNAFGRRWDDYLTDETKEKIQADVLEVLKEKNGEGDVIEKIKAYLSDPANRYAFSENAPAFGKLYHHSQDVERRNSNAAKLSPVKDVRNPIVQQALHEMRMVVNALMAKYREDDPNFRFEFIHVEMGRDLKNGKKRRRELSRVIDENKKKNDEAREWLAEYGLRPSRENLQKMLLFMELEKRAGRAQSPYTGKTIPLSNLLGANNTIQIEHIMPYSKSLNDSFGNKTLCESEINGMKGDETPYEFYLRNSDPGLWGASSWDDVARRAFALLPYEKARRFASKEPVDAEKFVVRQLNDTRYIAKKAVEVLSEICRDVHVMPGQLTSELRHLWGLNNVLESSIGADRLLGDLAASDVGDYYLVLDQDGQAISLSKRKNNQPDTDANEILGAGGVEKRKFDAKHLVLKLDAPEEADGKYWARLVLKPNLKLTPKYLERPDEGEDYIVFKGMIRKGKFNHDSIPVVLDAEQDDGSCWVKLFLKSKRPVDAKSNPRTTKKEIKLFGQVKDGVFECYIYKCKTDAPDGKYWLILEPDFDAPQFVRAVNPPPEHADSEIIMQGTVDESGIFVSDIDRDFVAKTDKVPGKYYAVAELFSHTPRFHLMENPVPDIAKGQRVVEGTVWIDKYSAEIKFDPKKNREDQRHHAVDAITIALTKRSYLNALSRFRSKEHPEEYKPVFSAPWEGFENDVKSAVEKILVSYRKDERVVSKGKKGTAVRGQLHKDNVFGEYVNLTDGSKSYHRRKALTALETHKQAEKIVDETIKKLVLDHLRDNCGIDIKSKKGVKIPADAFFKDGKPRLFLPPNPKKNGSPVPIKKVRLEETINNARQWKKGKNQYVNPRNNHHVLVYKDSEGELKEQIVSFWDAVQRTMKKQDVYELPDDADEQVLVLEKNDMVVLGAGDIEFGEISCDPALLSQKLYRVQKLYSGDDGFEYVFRYHLASTLNNKNEEVMIKSFKKFRGVNPIKIGISELGEIARC</sequence>
<dbReference type="EMBL" id="CAAHFH010000002">
    <property type="protein sequence ID" value="VGO20743.1"/>
    <property type="molecule type" value="Genomic_DNA"/>
</dbReference>
<dbReference type="GO" id="GO:0043571">
    <property type="term" value="P:maintenance of CRISPR repeat elements"/>
    <property type="evidence" value="ECO:0007669"/>
    <property type="project" value="UniProtKB-UniRule"/>
</dbReference>
<keyword evidence="5 12" id="KW-0378">Hydrolase</keyword>
<dbReference type="Proteomes" id="UP000346198">
    <property type="component" value="Unassembled WGS sequence"/>
</dbReference>
<comment type="cofactor">
    <cofactor evidence="1">
        <name>Mg(2+)</name>
        <dbReference type="ChEBI" id="CHEBI:18420"/>
    </cofactor>
</comment>
<dbReference type="GO" id="GO:0004519">
    <property type="term" value="F:endonuclease activity"/>
    <property type="evidence" value="ECO:0007669"/>
    <property type="project" value="UniProtKB-UniRule"/>
</dbReference>
<evidence type="ECO:0000313" key="15">
    <source>
        <dbReference type="EMBL" id="VGO20743.1"/>
    </source>
</evidence>
<evidence type="ECO:0000256" key="6">
    <source>
        <dbReference type="ARBA" id="ARBA00022842"/>
    </source>
</evidence>
<reference evidence="15 16" key="1">
    <citation type="submission" date="2019-04" db="EMBL/GenBank/DDBJ databases">
        <authorList>
            <person name="Van Vliet M D."/>
        </authorList>
    </citation>
    <scope>NUCLEOTIDE SEQUENCE [LARGE SCALE GENOMIC DNA]</scope>
    <source>
        <strain evidence="15 16">F21</strain>
    </source>
</reference>
<dbReference type="InterPro" id="IPR033114">
    <property type="entry name" value="HNH_CAS9"/>
</dbReference>
<name>A0A6C2ULG3_9BACT</name>
<evidence type="ECO:0000256" key="12">
    <source>
        <dbReference type="HAMAP-Rule" id="MF_01480"/>
    </source>
</evidence>
<evidence type="ECO:0000256" key="1">
    <source>
        <dbReference type="ARBA" id="ARBA00001946"/>
    </source>
</evidence>
<dbReference type="RefSeq" id="WP_136062262.1">
    <property type="nucleotide sequence ID" value="NZ_CAAHFH010000002.1"/>
</dbReference>
<evidence type="ECO:0000256" key="3">
    <source>
        <dbReference type="ARBA" id="ARBA00022723"/>
    </source>
</evidence>
<feature type="region of interest" description="Disordered" evidence="13">
    <location>
        <begin position="45"/>
        <end position="65"/>
    </location>
</feature>
<evidence type="ECO:0000256" key="7">
    <source>
        <dbReference type="ARBA" id="ARBA00022884"/>
    </source>
</evidence>
<feature type="compositionally biased region" description="Basic residues" evidence="13">
    <location>
        <begin position="55"/>
        <end position="65"/>
    </location>
</feature>